<comment type="similarity">
    <text evidence="7 8">Belongs to the drug/metabolite transporter (DMT) superfamily. Small multidrug resistance (SMR) (TC 2.A.7.1) family.</text>
</comment>
<dbReference type="InterPro" id="IPR000390">
    <property type="entry name" value="Small_drug/metabolite_transptr"/>
</dbReference>
<gene>
    <name evidence="10" type="ORF">DFR36_104146</name>
</gene>
<evidence type="ECO:0000256" key="1">
    <source>
        <dbReference type="ARBA" id="ARBA00004651"/>
    </source>
</evidence>
<evidence type="ECO:0000256" key="6">
    <source>
        <dbReference type="ARBA" id="ARBA00023136"/>
    </source>
</evidence>
<keyword evidence="11" id="KW-1185">Reference proteome</keyword>
<evidence type="ECO:0000256" key="7">
    <source>
        <dbReference type="ARBA" id="ARBA00038032"/>
    </source>
</evidence>
<dbReference type="GO" id="GO:1990961">
    <property type="term" value="P:xenobiotic detoxification by transmembrane export across the plasma membrane"/>
    <property type="evidence" value="ECO:0007669"/>
    <property type="project" value="UniProtKB-ARBA"/>
</dbReference>
<feature type="transmembrane region" description="Helical" evidence="9">
    <location>
        <begin position="55"/>
        <end position="76"/>
    </location>
</feature>
<dbReference type="GO" id="GO:0005886">
    <property type="term" value="C:plasma membrane"/>
    <property type="evidence" value="ECO:0007669"/>
    <property type="project" value="UniProtKB-SubCell"/>
</dbReference>
<dbReference type="FunFam" id="1.10.3730.20:FF:000001">
    <property type="entry name" value="Quaternary ammonium compound resistance transporter SugE"/>
    <property type="match status" value="1"/>
</dbReference>
<dbReference type="PANTHER" id="PTHR30561">
    <property type="entry name" value="SMR FAMILY PROTON-DEPENDENT DRUG EFFLUX TRANSPORTER SUGE"/>
    <property type="match status" value="1"/>
</dbReference>
<evidence type="ECO:0000256" key="2">
    <source>
        <dbReference type="ARBA" id="ARBA00022448"/>
    </source>
</evidence>
<dbReference type="AlphaFoldDB" id="A0A317RAW4"/>
<organism evidence="10 11">
    <name type="scientific">Melaminivora alkalimesophila</name>
    <dbReference type="NCBI Taxonomy" id="1165852"/>
    <lineage>
        <taxon>Bacteria</taxon>
        <taxon>Pseudomonadati</taxon>
        <taxon>Pseudomonadota</taxon>
        <taxon>Betaproteobacteria</taxon>
        <taxon>Burkholderiales</taxon>
        <taxon>Comamonadaceae</taxon>
        <taxon>Melaminivora</taxon>
    </lineage>
</organism>
<dbReference type="EMBL" id="QGUB01000004">
    <property type="protein sequence ID" value="PWW46366.1"/>
    <property type="molecule type" value="Genomic_DNA"/>
</dbReference>
<dbReference type="SUPFAM" id="SSF103481">
    <property type="entry name" value="Multidrug resistance efflux transporter EmrE"/>
    <property type="match status" value="1"/>
</dbReference>
<evidence type="ECO:0000256" key="9">
    <source>
        <dbReference type="SAM" id="Phobius"/>
    </source>
</evidence>
<dbReference type="GO" id="GO:0015199">
    <property type="term" value="F:amino-acid betaine transmembrane transporter activity"/>
    <property type="evidence" value="ECO:0007669"/>
    <property type="project" value="TreeGrafter"/>
</dbReference>
<evidence type="ECO:0000313" key="10">
    <source>
        <dbReference type="EMBL" id="PWW46366.1"/>
    </source>
</evidence>
<dbReference type="GO" id="GO:0015220">
    <property type="term" value="F:choline transmembrane transporter activity"/>
    <property type="evidence" value="ECO:0007669"/>
    <property type="project" value="TreeGrafter"/>
</dbReference>
<keyword evidence="5 9" id="KW-1133">Transmembrane helix</keyword>
<dbReference type="InterPro" id="IPR045324">
    <property type="entry name" value="Small_multidrug_res"/>
</dbReference>
<keyword evidence="6 9" id="KW-0472">Membrane</keyword>
<dbReference type="GO" id="GO:0015297">
    <property type="term" value="F:antiporter activity"/>
    <property type="evidence" value="ECO:0007669"/>
    <property type="project" value="TreeGrafter"/>
</dbReference>
<evidence type="ECO:0000256" key="8">
    <source>
        <dbReference type="RuleBase" id="RU003942"/>
    </source>
</evidence>
<dbReference type="Pfam" id="PF00893">
    <property type="entry name" value="Multi_Drug_Res"/>
    <property type="match status" value="1"/>
</dbReference>
<evidence type="ECO:0000256" key="4">
    <source>
        <dbReference type="ARBA" id="ARBA00022692"/>
    </source>
</evidence>
<comment type="caution">
    <text evidence="10">The sequence shown here is derived from an EMBL/GenBank/DDBJ whole genome shotgun (WGS) entry which is preliminary data.</text>
</comment>
<dbReference type="Gene3D" id="1.10.3730.20">
    <property type="match status" value="1"/>
</dbReference>
<dbReference type="Proteomes" id="UP000246483">
    <property type="component" value="Unassembled WGS sequence"/>
</dbReference>
<feature type="transmembrane region" description="Helical" evidence="9">
    <location>
        <begin position="82"/>
        <end position="101"/>
    </location>
</feature>
<dbReference type="PANTHER" id="PTHR30561:SF1">
    <property type="entry name" value="MULTIDRUG TRANSPORTER EMRE"/>
    <property type="match status" value="1"/>
</dbReference>
<evidence type="ECO:0000256" key="5">
    <source>
        <dbReference type="ARBA" id="ARBA00022989"/>
    </source>
</evidence>
<keyword evidence="4 8" id="KW-0812">Transmembrane</keyword>
<feature type="transmembrane region" description="Helical" evidence="9">
    <location>
        <begin position="30"/>
        <end position="48"/>
    </location>
</feature>
<proteinExistence type="inferred from homology"/>
<accession>A0A317RAW4</accession>
<keyword evidence="2" id="KW-0813">Transport</keyword>
<comment type="subcellular location">
    <subcellularLocation>
        <location evidence="1 8">Cell membrane</location>
        <topology evidence="1 8">Multi-pass membrane protein</topology>
    </subcellularLocation>
</comment>
<sequence length="107" mass="11155">MLLLGVAIAAEVVATTALKASQGFTRLAPSLLALAGYGIAFFCLARVMNHMSTGVVYAIWSGLGIFLIAIAGWLLYGQRLDLPALVGMGLIIAGVLVIQLLSRTASH</sequence>
<evidence type="ECO:0000313" key="11">
    <source>
        <dbReference type="Proteomes" id="UP000246483"/>
    </source>
</evidence>
<name>A0A317RAW4_9BURK</name>
<keyword evidence="3" id="KW-1003">Cell membrane</keyword>
<evidence type="ECO:0000256" key="3">
    <source>
        <dbReference type="ARBA" id="ARBA00022475"/>
    </source>
</evidence>
<dbReference type="InterPro" id="IPR037185">
    <property type="entry name" value="EmrE-like"/>
</dbReference>
<dbReference type="GO" id="GO:0031460">
    <property type="term" value="P:glycine betaine transport"/>
    <property type="evidence" value="ECO:0007669"/>
    <property type="project" value="TreeGrafter"/>
</dbReference>
<protein>
    <submittedName>
        <fullName evidence="10">Small multidrug resistance pump</fullName>
    </submittedName>
</protein>
<reference evidence="10 11" key="1">
    <citation type="submission" date="2018-05" db="EMBL/GenBank/DDBJ databases">
        <title>Genomic Encyclopedia of Type Strains, Phase IV (KMG-IV): sequencing the most valuable type-strain genomes for metagenomic binning, comparative biology and taxonomic classification.</title>
        <authorList>
            <person name="Goeker M."/>
        </authorList>
    </citation>
    <scope>NUCLEOTIDE SEQUENCE [LARGE SCALE GENOMIC DNA]</scope>
    <source>
        <strain evidence="10 11">DSM 26006</strain>
    </source>
</reference>